<dbReference type="InterPro" id="IPR020930">
    <property type="entry name" value="Ribosomal_uL5_bac-type"/>
</dbReference>
<evidence type="ECO:0000256" key="2">
    <source>
        <dbReference type="ARBA" id="ARBA00022980"/>
    </source>
</evidence>
<dbReference type="GO" id="GO:0003735">
    <property type="term" value="F:structural constituent of ribosome"/>
    <property type="evidence" value="ECO:0007669"/>
    <property type="project" value="InterPro"/>
</dbReference>
<evidence type="ECO:0000256" key="3">
    <source>
        <dbReference type="ARBA" id="ARBA00023274"/>
    </source>
</evidence>
<sequence>KEKYEKEVAPLIAGEFKIKNAKAIPRLEKVVVNMGTGSVRDKAKLEQLKVDLAAITGQVPSVRLARLSIAGFNIREGTPVGLKVTLRASRMYNFLTRLFSIVLPRLRDFRGVSRGGFDKNGNYTLGLPEHSVFPEIDITKSGSHGMEITIVTNAKDIKMARRMLELLGMQFEKN</sequence>
<evidence type="ECO:0000256" key="5">
    <source>
        <dbReference type="ARBA" id="ARBA00035461"/>
    </source>
</evidence>
<dbReference type="SUPFAM" id="SSF55282">
    <property type="entry name" value="RL5-like"/>
    <property type="match status" value="1"/>
</dbReference>
<protein>
    <recommendedName>
        <fullName evidence="4">Large ribosomal subunit protein uL5</fullName>
    </recommendedName>
    <alternativeName>
        <fullName evidence="5">50S ribosomal protein L5</fullName>
    </alternativeName>
</protein>
<evidence type="ECO:0000313" key="9">
    <source>
        <dbReference type="EMBL" id="OGM06059.1"/>
    </source>
</evidence>
<evidence type="ECO:0000259" key="7">
    <source>
        <dbReference type="Pfam" id="PF00281"/>
    </source>
</evidence>
<dbReference type="GO" id="GO:0006412">
    <property type="term" value="P:translation"/>
    <property type="evidence" value="ECO:0007669"/>
    <property type="project" value="InterPro"/>
</dbReference>
<dbReference type="PANTHER" id="PTHR11994">
    <property type="entry name" value="60S RIBOSOMAL PROTEIN L11-RELATED"/>
    <property type="match status" value="1"/>
</dbReference>
<gene>
    <name evidence="9" type="ORF">A2125_01790</name>
</gene>
<dbReference type="InterPro" id="IPR002132">
    <property type="entry name" value="Ribosomal_uL5"/>
</dbReference>
<dbReference type="GO" id="GO:1990904">
    <property type="term" value="C:ribonucleoprotein complex"/>
    <property type="evidence" value="ECO:0007669"/>
    <property type="project" value="UniProtKB-KW"/>
</dbReference>
<dbReference type="Pfam" id="PF00281">
    <property type="entry name" value="Ribosomal_L5"/>
    <property type="match status" value="1"/>
</dbReference>
<comment type="similarity">
    <text evidence="1 6">Belongs to the universal ribosomal protein uL5 family.</text>
</comment>
<dbReference type="Proteomes" id="UP000178812">
    <property type="component" value="Unassembled WGS sequence"/>
</dbReference>
<reference evidence="9 10" key="1">
    <citation type="journal article" date="2016" name="Nat. Commun.">
        <title>Thousands of microbial genomes shed light on interconnected biogeochemical processes in an aquifer system.</title>
        <authorList>
            <person name="Anantharaman K."/>
            <person name="Brown C.T."/>
            <person name="Hug L.A."/>
            <person name="Sharon I."/>
            <person name="Castelle C.J."/>
            <person name="Probst A.J."/>
            <person name="Thomas B.C."/>
            <person name="Singh A."/>
            <person name="Wilkins M.J."/>
            <person name="Karaoz U."/>
            <person name="Brodie E.L."/>
            <person name="Williams K.H."/>
            <person name="Hubbard S.S."/>
            <person name="Banfield J.F."/>
        </authorList>
    </citation>
    <scope>NUCLEOTIDE SEQUENCE [LARGE SCALE GENOMIC DNA]</scope>
</reference>
<dbReference type="NCBIfam" id="NF000585">
    <property type="entry name" value="PRK00010.1"/>
    <property type="match status" value="1"/>
</dbReference>
<name>A0A1F7WUE9_9BACT</name>
<accession>A0A1F7WUE9</accession>
<dbReference type="AlphaFoldDB" id="A0A1F7WUE9"/>
<dbReference type="EMBL" id="MGFM01000005">
    <property type="protein sequence ID" value="OGM06059.1"/>
    <property type="molecule type" value="Genomic_DNA"/>
</dbReference>
<dbReference type="Gene3D" id="3.30.1440.10">
    <property type="match status" value="1"/>
</dbReference>
<feature type="domain" description="Large ribosomal subunit protein uL5 C-terminal" evidence="8">
    <location>
        <begin position="79"/>
        <end position="171"/>
    </location>
</feature>
<dbReference type="GO" id="GO:0005840">
    <property type="term" value="C:ribosome"/>
    <property type="evidence" value="ECO:0007669"/>
    <property type="project" value="UniProtKB-KW"/>
</dbReference>
<dbReference type="InterPro" id="IPR031309">
    <property type="entry name" value="Ribosomal_uL5_C"/>
</dbReference>
<evidence type="ECO:0000256" key="6">
    <source>
        <dbReference type="RuleBase" id="RU003930"/>
    </source>
</evidence>
<evidence type="ECO:0000256" key="1">
    <source>
        <dbReference type="ARBA" id="ARBA00008553"/>
    </source>
</evidence>
<dbReference type="InterPro" id="IPR022803">
    <property type="entry name" value="Ribosomal_uL5_dom_sf"/>
</dbReference>
<dbReference type="InterPro" id="IPR031310">
    <property type="entry name" value="Ribosomal_uL5_N"/>
</dbReference>
<dbReference type="Pfam" id="PF00673">
    <property type="entry name" value="Ribosomal_L5_C"/>
    <property type="match status" value="1"/>
</dbReference>
<feature type="non-terminal residue" evidence="9">
    <location>
        <position position="1"/>
    </location>
</feature>
<feature type="domain" description="Large ribosomal subunit protein uL5 N-terminal" evidence="7">
    <location>
        <begin position="22"/>
        <end position="75"/>
    </location>
</feature>
<dbReference type="HAMAP" id="MF_01333_B">
    <property type="entry name" value="Ribosomal_uL5_B"/>
    <property type="match status" value="1"/>
</dbReference>
<proteinExistence type="inferred from homology"/>
<dbReference type="PIRSF" id="PIRSF002161">
    <property type="entry name" value="Ribosomal_L5"/>
    <property type="match status" value="1"/>
</dbReference>
<evidence type="ECO:0000313" key="10">
    <source>
        <dbReference type="Proteomes" id="UP000178812"/>
    </source>
</evidence>
<evidence type="ECO:0000259" key="8">
    <source>
        <dbReference type="Pfam" id="PF00673"/>
    </source>
</evidence>
<organism evidence="9 10">
    <name type="scientific">Candidatus Woesebacteria bacterium GWB1_43_5</name>
    <dbReference type="NCBI Taxonomy" id="1802474"/>
    <lineage>
        <taxon>Bacteria</taxon>
        <taxon>Candidatus Woeseibacteriota</taxon>
    </lineage>
</organism>
<evidence type="ECO:0000256" key="4">
    <source>
        <dbReference type="ARBA" id="ARBA00035245"/>
    </source>
</evidence>
<keyword evidence="2 6" id="KW-0689">Ribosomal protein</keyword>
<dbReference type="FunFam" id="3.30.1440.10:FF:000001">
    <property type="entry name" value="50S ribosomal protein L5"/>
    <property type="match status" value="1"/>
</dbReference>
<comment type="caution">
    <text evidence="9">The sequence shown here is derived from an EMBL/GenBank/DDBJ whole genome shotgun (WGS) entry which is preliminary data.</text>
</comment>
<keyword evidence="3 6" id="KW-0687">Ribonucleoprotein</keyword>